<dbReference type="OrthoDB" id="433727at2759"/>
<proteinExistence type="predicted"/>
<sequence length="875" mass="102399">MTYNNQNTKSNLQKNQPLTAQSVLQMFESQYTEQLNDRKANAIVRFCRERRDGFYYEELESLCKMLKYAINDLQQGIPEMAQSISKICEVASLPFKKTKASDELKYVPILPEFLNCFKPLLYNTYNETNEIYNQEITQTLRYYAINFLKSFSCENIDEIMQKEKNFENKKMQGYEKSPLTQLMNDGTKNLRALLESELVEDIIFTMQYYQKNYEYLLPLLDLISSCILFRDLAQKFSNFGILKDIIYVIFDCEDFRSYIVKICFEIIWNAIEAVGISCIKLFAAEDIINSLKKIFENIMKHGYKLEDKQLRNEILILINYLMSDEKALYYFNSKTELPNQNETNPTFIDILLVYATVDEITFYNKLTINNNMRAFYGTTTEDLEFKKLIWSGLLTAIQSGNSQIIETIQDSAFILSLLLYIDPLANSYAVNRWSPPQLREIQLHCLDILRNVIIYMKEDFTDKNGFYCLTKFLTNTTDHERREKCLKVFNNASLFEEHFKMKITDEGLMDNLIEFLQQDSDNPLDIKESCFSIISNLCIGCNKNKKLFRQKGGVDMIVVALKDPQLGISPRYALYAVSILDCLWNAILGNRKSEAVFLDSEGLFVLLEFLEVCQDMHKKMGLSCLSALIENPKSIPYFCDWFSGKTMINATQLLIKIYEKEDQRFGLKYQDGIITSKDRPLNPLTAPWRDIDKEKEDEIKQQAIDMFDSDEEPKQRKKQTMHMNSKGFQKLKDALEAGSADQESEVGTEAYLVRQIKEKVDQYDLRAIVFSILYRTGFDKNQLLSNEKQKIEVIQMYPHFKIGEIWTEIKYELDQQGIKPISDDQHWMVTAIEEFQEQILNCINTQSLIAREHRKQQDDQLNKFYETIRNNKVTK</sequence>
<dbReference type="AlphaFoldDB" id="A0A0V0QRH0"/>
<keyword evidence="3" id="KW-1185">Reference proteome</keyword>
<evidence type="ECO:0000313" key="3">
    <source>
        <dbReference type="Proteomes" id="UP000054937"/>
    </source>
</evidence>
<dbReference type="OMA" id="TINSDLC"/>
<organism evidence="2 3">
    <name type="scientific">Pseudocohnilembus persalinus</name>
    <name type="common">Ciliate</name>
    <dbReference type="NCBI Taxonomy" id="266149"/>
    <lineage>
        <taxon>Eukaryota</taxon>
        <taxon>Sar</taxon>
        <taxon>Alveolata</taxon>
        <taxon>Ciliophora</taxon>
        <taxon>Intramacronucleata</taxon>
        <taxon>Oligohymenophorea</taxon>
        <taxon>Scuticociliatia</taxon>
        <taxon>Philasterida</taxon>
        <taxon>Pseudocohnilembidae</taxon>
        <taxon>Pseudocohnilembus</taxon>
    </lineage>
</organism>
<evidence type="ECO:0000313" key="2">
    <source>
        <dbReference type="EMBL" id="KRX04785.1"/>
    </source>
</evidence>
<dbReference type="Proteomes" id="UP000054937">
    <property type="component" value="Unassembled WGS sequence"/>
</dbReference>
<gene>
    <name evidence="2" type="ORF">PPERSA_06419</name>
</gene>
<comment type="caution">
    <text evidence="2">The sequence shown here is derived from an EMBL/GenBank/DDBJ whole genome shotgun (WGS) entry which is preliminary data.</text>
</comment>
<dbReference type="Pfam" id="PF21049">
    <property type="entry name" value="CFA69_ARM_rpt"/>
    <property type="match status" value="1"/>
</dbReference>
<name>A0A0V0QRH0_PSEPJ</name>
<evidence type="ECO:0000259" key="1">
    <source>
        <dbReference type="Pfam" id="PF21049"/>
    </source>
</evidence>
<dbReference type="Gene3D" id="1.25.10.10">
    <property type="entry name" value="Leucine-rich Repeat Variant"/>
    <property type="match status" value="1"/>
</dbReference>
<feature type="domain" description="Cilia- and flagella-associated protein 69 ARM repeats" evidence="1">
    <location>
        <begin position="21"/>
        <end position="682"/>
    </location>
</feature>
<dbReference type="PANTHER" id="PTHR14716">
    <property type="entry name" value="CILIA- AND FLAGELLA-ASSOCIATED PROTEIN 69"/>
    <property type="match status" value="1"/>
</dbReference>
<dbReference type="InterPro" id="IPR048732">
    <property type="entry name" value="CFA69"/>
</dbReference>
<protein>
    <submittedName>
        <fullName evidence="2">Armadillo-type fold</fullName>
    </submittedName>
</protein>
<dbReference type="InterPro" id="IPR016024">
    <property type="entry name" value="ARM-type_fold"/>
</dbReference>
<accession>A0A0V0QRH0</accession>
<dbReference type="PANTHER" id="PTHR14716:SF0">
    <property type="entry name" value="CILIA- AND FLAGELLA-ASSOCIATED PROTEIN 69"/>
    <property type="match status" value="1"/>
</dbReference>
<dbReference type="InterPro" id="IPR011989">
    <property type="entry name" value="ARM-like"/>
</dbReference>
<dbReference type="EMBL" id="LDAU01000110">
    <property type="protein sequence ID" value="KRX04785.1"/>
    <property type="molecule type" value="Genomic_DNA"/>
</dbReference>
<dbReference type="InterPro" id="IPR048733">
    <property type="entry name" value="CFA69_ARM_dom"/>
</dbReference>
<reference evidence="2 3" key="1">
    <citation type="journal article" date="2015" name="Sci. Rep.">
        <title>Genome of the facultative scuticociliatosis pathogen Pseudocohnilembus persalinus provides insight into its virulence through horizontal gene transfer.</title>
        <authorList>
            <person name="Xiong J."/>
            <person name="Wang G."/>
            <person name="Cheng J."/>
            <person name="Tian M."/>
            <person name="Pan X."/>
            <person name="Warren A."/>
            <person name="Jiang C."/>
            <person name="Yuan D."/>
            <person name="Miao W."/>
        </authorList>
    </citation>
    <scope>NUCLEOTIDE SEQUENCE [LARGE SCALE GENOMIC DNA]</scope>
    <source>
        <strain evidence="2">36N120E</strain>
    </source>
</reference>
<dbReference type="InParanoid" id="A0A0V0QRH0"/>
<dbReference type="SUPFAM" id="SSF48371">
    <property type="entry name" value="ARM repeat"/>
    <property type="match status" value="1"/>
</dbReference>